<accession>A0AAV0XNU7</accession>
<reference evidence="1 2" key="1">
    <citation type="submission" date="2023-01" db="EMBL/GenBank/DDBJ databases">
        <authorList>
            <person name="Whitehead M."/>
        </authorList>
    </citation>
    <scope>NUCLEOTIDE SEQUENCE [LARGE SCALE GENOMIC DNA]</scope>
</reference>
<organism evidence="1 2">
    <name type="scientific">Macrosiphum euphorbiae</name>
    <name type="common">potato aphid</name>
    <dbReference type="NCBI Taxonomy" id="13131"/>
    <lineage>
        <taxon>Eukaryota</taxon>
        <taxon>Metazoa</taxon>
        <taxon>Ecdysozoa</taxon>
        <taxon>Arthropoda</taxon>
        <taxon>Hexapoda</taxon>
        <taxon>Insecta</taxon>
        <taxon>Pterygota</taxon>
        <taxon>Neoptera</taxon>
        <taxon>Paraneoptera</taxon>
        <taxon>Hemiptera</taxon>
        <taxon>Sternorrhyncha</taxon>
        <taxon>Aphidomorpha</taxon>
        <taxon>Aphidoidea</taxon>
        <taxon>Aphididae</taxon>
        <taxon>Macrosiphini</taxon>
        <taxon>Macrosiphum</taxon>
    </lineage>
</organism>
<comment type="caution">
    <text evidence="1">The sequence shown here is derived from an EMBL/GenBank/DDBJ whole genome shotgun (WGS) entry which is preliminary data.</text>
</comment>
<keyword evidence="2" id="KW-1185">Reference proteome</keyword>
<sequence>RSQFSLCTEKFITLSDVPDVDICLRKASHQLVMDKGFLNAHANKSAPQNDAYV</sequence>
<dbReference type="AlphaFoldDB" id="A0AAV0XNU7"/>
<feature type="non-terminal residue" evidence="1">
    <location>
        <position position="1"/>
    </location>
</feature>
<evidence type="ECO:0000313" key="1">
    <source>
        <dbReference type="EMBL" id="CAI6370289.1"/>
    </source>
</evidence>
<evidence type="ECO:0000313" key="2">
    <source>
        <dbReference type="Proteomes" id="UP001160148"/>
    </source>
</evidence>
<protein>
    <submittedName>
        <fullName evidence="1">Uncharacterized protein</fullName>
    </submittedName>
</protein>
<dbReference type="EMBL" id="CARXXK010000317">
    <property type="protein sequence ID" value="CAI6370289.1"/>
    <property type="molecule type" value="Genomic_DNA"/>
</dbReference>
<name>A0AAV0XNU7_9HEMI</name>
<dbReference type="Proteomes" id="UP001160148">
    <property type="component" value="Unassembled WGS sequence"/>
</dbReference>
<proteinExistence type="predicted"/>
<gene>
    <name evidence="1" type="ORF">MEUPH1_LOCUS24420</name>
</gene>